<dbReference type="EMBL" id="UYRW01000396">
    <property type="protein sequence ID" value="VDK66416.1"/>
    <property type="molecule type" value="Genomic_DNA"/>
</dbReference>
<protein>
    <submittedName>
        <fullName evidence="4">Reelin domain-containing protein</fullName>
    </submittedName>
</protein>
<sequence>MEYLDLCAADAFSEMAKDRIATCTDINLALRQNHFKRNRPCNRRSAKDGAIIHSAAHLENGQRIYFTVANVQQTALNPPTATLTALFTICQNDAFAKTLLHSEASTSEYNSVLQWNANRKSVERRKGGEPVDGQRGLFKKREREKWDKEGECEKKGRGRERGKRKRYWESDDESIKYLPFPLPNTQCIACHDA</sequence>
<organism evidence="4">
    <name type="scientific">Onchocerca ochengi</name>
    <name type="common">Filarial nematode worm</name>
    <dbReference type="NCBI Taxonomy" id="42157"/>
    <lineage>
        <taxon>Eukaryota</taxon>
        <taxon>Metazoa</taxon>
        <taxon>Ecdysozoa</taxon>
        <taxon>Nematoda</taxon>
        <taxon>Chromadorea</taxon>
        <taxon>Rhabditida</taxon>
        <taxon>Spirurina</taxon>
        <taxon>Spiruromorpha</taxon>
        <taxon>Filarioidea</taxon>
        <taxon>Onchocercidae</taxon>
        <taxon>Onchocerca</taxon>
    </lineage>
</organism>
<dbReference type="Proteomes" id="UP000271087">
    <property type="component" value="Unassembled WGS sequence"/>
</dbReference>
<keyword evidence="3" id="KW-1185">Reference proteome</keyword>
<reference evidence="2 3" key="2">
    <citation type="submission" date="2018-08" db="EMBL/GenBank/DDBJ databases">
        <authorList>
            <person name="Laetsch R D."/>
            <person name="Stevens L."/>
            <person name="Kumar S."/>
            <person name="Blaxter L. M."/>
        </authorList>
    </citation>
    <scope>NUCLEOTIDE SEQUENCE [LARGE SCALE GENOMIC DNA]</scope>
</reference>
<dbReference type="WBParaSite" id="nOo.2.0.1.t02495-RA">
    <property type="protein sequence ID" value="nOo.2.0.1.t02495-RA"/>
    <property type="gene ID" value="nOo.2.0.1.g02495"/>
</dbReference>
<evidence type="ECO:0000256" key="1">
    <source>
        <dbReference type="SAM" id="MobiDB-lite"/>
    </source>
</evidence>
<dbReference type="OrthoDB" id="5873345at2759"/>
<evidence type="ECO:0000313" key="3">
    <source>
        <dbReference type="Proteomes" id="UP000271087"/>
    </source>
</evidence>
<dbReference type="STRING" id="42157.A0A182E3E0"/>
<feature type="region of interest" description="Disordered" evidence="1">
    <location>
        <begin position="123"/>
        <end position="165"/>
    </location>
</feature>
<name>A0A182E3E0_ONCOC</name>
<proteinExistence type="predicted"/>
<dbReference type="AlphaFoldDB" id="A0A182E3E0"/>
<feature type="compositionally biased region" description="Basic and acidic residues" evidence="1">
    <location>
        <begin position="139"/>
        <end position="155"/>
    </location>
</feature>
<gene>
    <name evidence="2" type="ORF">NOO_LOCUS2495</name>
</gene>
<feature type="compositionally biased region" description="Basic residues" evidence="1">
    <location>
        <begin position="156"/>
        <end position="165"/>
    </location>
</feature>
<evidence type="ECO:0000313" key="4">
    <source>
        <dbReference type="WBParaSite" id="nOo.2.0.1.t02495-RA"/>
    </source>
</evidence>
<reference evidence="4" key="1">
    <citation type="submission" date="2016-06" db="UniProtKB">
        <authorList>
            <consortium name="WormBaseParasite"/>
        </authorList>
    </citation>
    <scope>IDENTIFICATION</scope>
</reference>
<evidence type="ECO:0000313" key="2">
    <source>
        <dbReference type="EMBL" id="VDK66416.1"/>
    </source>
</evidence>
<accession>A0A182E3E0</accession>